<protein>
    <submittedName>
        <fullName evidence="1">Uncharacterized protein</fullName>
    </submittedName>
</protein>
<proteinExistence type="predicted"/>
<organism evidence="1 2">
    <name type="scientific">Bradyrhizobium agreste</name>
    <dbReference type="NCBI Taxonomy" id="2751811"/>
    <lineage>
        <taxon>Bacteria</taxon>
        <taxon>Pseudomonadati</taxon>
        <taxon>Pseudomonadota</taxon>
        <taxon>Alphaproteobacteria</taxon>
        <taxon>Hyphomicrobiales</taxon>
        <taxon>Nitrobacteraceae</taxon>
        <taxon>Bradyrhizobium</taxon>
    </lineage>
</organism>
<keyword evidence="2" id="KW-1185">Reference proteome</keyword>
<comment type="caution">
    <text evidence="1">The sequence shown here is derived from an EMBL/GenBank/DDBJ whole genome shotgun (WGS) entry which is preliminary data.</text>
</comment>
<gene>
    <name evidence="1" type="ORF">HZZ13_14450</name>
</gene>
<sequence length="62" mass="7121">MRNYVFDSVTHSIPSRLVDRFVFVLFLSGVLIDRDDLAEIALAPRNQQRKRWLNSSVGARSS</sequence>
<dbReference type="Proteomes" id="UP000807370">
    <property type="component" value="Unassembled WGS sequence"/>
</dbReference>
<reference evidence="1 2" key="1">
    <citation type="submission" date="2020-07" db="EMBL/GenBank/DDBJ databases">
        <title>Bradyrhizobium diversity isolated from nodules of indigenous legumes of Western Australia.</title>
        <authorList>
            <person name="Klepa M.S."/>
        </authorList>
    </citation>
    <scope>NUCLEOTIDE SEQUENCE [LARGE SCALE GENOMIC DNA]</scope>
    <source>
        <strain evidence="1 2">CNPSo 4010</strain>
    </source>
</reference>
<name>A0ABS0PP47_9BRAD</name>
<evidence type="ECO:0000313" key="1">
    <source>
        <dbReference type="EMBL" id="MBH5398976.1"/>
    </source>
</evidence>
<dbReference type="EMBL" id="JACCHP010000008">
    <property type="protein sequence ID" value="MBH5398976.1"/>
    <property type="molecule type" value="Genomic_DNA"/>
</dbReference>
<accession>A0ABS0PP47</accession>
<evidence type="ECO:0000313" key="2">
    <source>
        <dbReference type="Proteomes" id="UP000807370"/>
    </source>
</evidence>
<dbReference type="RefSeq" id="WP_197960244.1">
    <property type="nucleotide sequence ID" value="NZ_JACCHP010000008.1"/>
</dbReference>